<evidence type="ECO:0000256" key="1">
    <source>
        <dbReference type="SAM" id="SignalP"/>
    </source>
</evidence>
<dbReference type="Pfam" id="PF06452">
    <property type="entry name" value="CBM9_1"/>
    <property type="match status" value="1"/>
</dbReference>
<evidence type="ECO:0000259" key="2">
    <source>
        <dbReference type="Pfam" id="PF06452"/>
    </source>
</evidence>
<gene>
    <name evidence="4" type="ORF">H8B19_16500</name>
</gene>
<dbReference type="InterPro" id="IPR010502">
    <property type="entry name" value="Carb-bd_dom_fam9"/>
</dbReference>
<dbReference type="Gene3D" id="2.60.40.1190">
    <property type="match status" value="1"/>
</dbReference>
<dbReference type="CDD" id="cd09618">
    <property type="entry name" value="CBM9_like_2"/>
    <property type="match status" value="1"/>
</dbReference>
<dbReference type="RefSeq" id="WP_186508007.1">
    <property type="nucleotide sequence ID" value="NZ_JACNEP010000019.1"/>
</dbReference>
<dbReference type="GO" id="GO:0004553">
    <property type="term" value="F:hydrolase activity, hydrolyzing O-glycosyl compounds"/>
    <property type="evidence" value="ECO:0007669"/>
    <property type="project" value="InterPro"/>
</dbReference>
<feature type="domain" description="Carbohydrate-binding" evidence="2">
    <location>
        <begin position="40"/>
        <end position="196"/>
    </location>
</feature>
<reference evidence="4" key="2">
    <citation type="submission" date="2020-08" db="EMBL/GenBank/DDBJ databases">
        <authorList>
            <person name="Lai Q."/>
        </authorList>
    </citation>
    <scope>NUCLEOTIDE SEQUENCE</scope>
    <source>
        <strain evidence="4">S27-2</strain>
    </source>
</reference>
<evidence type="ECO:0000313" key="5">
    <source>
        <dbReference type="Proteomes" id="UP000601768"/>
    </source>
</evidence>
<dbReference type="EMBL" id="JACNEP010000019">
    <property type="protein sequence ID" value="MBC3767480.1"/>
    <property type="molecule type" value="Genomic_DNA"/>
</dbReference>
<dbReference type="Proteomes" id="UP000601768">
    <property type="component" value="Unassembled WGS sequence"/>
</dbReference>
<reference evidence="4" key="1">
    <citation type="journal article" date="2018" name="Int. J. Syst. Evol. Microbiol.">
        <title>Neptunicella marina gen. nov., sp. nov., isolated from surface seawater.</title>
        <authorList>
            <person name="Liu X."/>
            <person name="Lai Q."/>
            <person name="Du Y."/>
            <person name="Zhang X."/>
            <person name="Liu Z."/>
            <person name="Sun F."/>
            <person name="Shao Z."/>
        </authorList>
    </citation>
    <scope>NUCLEOTIDE SEQUENCE</scope>
    <source>
        <strain evidence="4">S27-2</strain>
    </source>
</reference>
<keyword evidence="5" id="KW-1185">Reference proteome</keyword>
<comment type="caution">
    <text evidence="4">The sequence shown here is derived from an EMBL/GenBank/DDBJ whole genome shotgun (WGS) entry which is preliminary data.</text>
</comment>
<keyword evidence="1" id="KW-0732">Signal</keyword>
<organism evidence="4 5">
    <name type="scientific">Neptunicella marina</name>
    <dbReference type="NCBI Taxonomy" id="2125989"/>
    <lineage>
        <taxon>Bacteria</taxon>
        <taxon>Pseudomonadati</taxon>
        <taxon>Pseudomonadota</taxon>
        <taxon>Gammaproteobacteria</taxon>
        <taxon>Alteromonadales</taxon>
        <taxon>Alteromonadaceae</taxon>
        <taxon>Neptunicella</taxon>
    </lineage>
</organism>
<dbReference type="SUPFAM" id="SSF49344">
    <property type="entry name" value="CBD9-like"/>
    <property type="match status" value="1"/>
</dbReference>
<dbReference type="InterPro" id="IPR045670">
    <property type="entry name" value="DUF5916"/>
</dbReference>
<evidence type="ECO:0000313" key="4">
    <source>
        <dbReference type="EMBL" id="MBC3767480.1"/>
    </source>
</evidence>
<proteinExistence type="predicted"/>
<dbReference type="GO" id="GO:0030246">
    <property type="term" value="F:carbohydrate binding"/>
    <property type="evidence" value="ECO:0007669"/>
    <property type="project" value="InterPro"/>
</dbReference>
<accession>A0A8J6M0L0</accession>
<dbReference type="AlphaFoldDB" id="A0A8J6M0L0"/>
<feature type="signal peptide" evidence="1">
    <location>
        <begin position="1"/>
        <end position="23"/>
    </location>
</feature>
<name>A0A8J6M0L0_9ALTE</name>
<dbReference type="Pfam" id="PF19313">
    <property type="entry name" value="DUF5916"/>
    <property type="match status" value="1"/>
</dbReference>
<sequence length="744" mass="84768">MRFRFIKAVIISTFLISTLQTNATPISQHHLPRLAQAPVIDGSLDETIWQQAAKITLDYENDPGEGIAAPVKTNAYVYEDGQYLYIAFEAFDPNPDDIRASYRKRDDLNADDNVGVIIDTFNDKRNGFSFFANPMGAQADKTVEDNAGLNEDDSWDAIWDSAGQVNTKGYVVEMAIPFRALRFAHVTEPSLWNIGFYRNYPRAEWTALSNVAFDRNINCTLCQFDGFKGFADVQPGNNLQLTPTLTLGRTDLKDVEPQPHWQNGDNQSDVGLDVRWGITKNAVVNATINPDFSQVEADSAQLDVNNTFSLFYDEKRPFFLDGADYFSTSNFNLVHTRNIADPDYGAKITGKTGVHSYGLMVADDNSTSFLLPGRLGDELAVLDIDSKVAIARYKMDVGEQNNVGVLLTNRNGDGYRNQLASVDGSYWFDGNNQVQYQVARSDSKNPLQLQQDFGLEDTQTGNAYFVQMTHENRDFDAYVNFKRVDKGFRADLGFISQANYERGEVGGSRTWYLDSDNWFSLANAGGNYDKTRDLDGNLLEEEWEVYASAEGKMQYYGDVNLLHRKRLFNGQYFDEDQLSVWNEFTPVGGLLVAAFIQPGKVVDVENSRLSDSLNLEAYVQWQINKHFNFDTFHIYNQLEHDGEQVLTANLTQVKLTWQFNMRSRLSLITQYTRIDRNLTNYEQPDWFDAEERYLSSQLLYSYEINPQTLVYLGYSDNSLQDYATRHLLKTDRTLFAKFSYAWQL</sequence>
<evidence type="ECO:0000259" key="3">
    <source>
        <dbReference type="Pfam" id="PF19313"/>
    </source>
</evidence>
<dbReference type="GO" id="GO:0016052">
    <property type="term" value="P:carbohydrate catabolic process"/>
    <property type="evidence" value="ECO:0007669"/>
    <property type="project" value="InterPro"/>
</dbReference>
<feature type="domain" description="DUF5916" evidence="3">
    <location>
        <begin position="264"/>
        <end position="339"/>
    </location>
</feature>
<feature type="chain" id="PRO_5035183422" evidence="1">
    <location>
        <begin position="24"/>
        <end position="744"/>
    </location>
</feature>
<protein>
    <submittedName>
        <fullName evidence="4">Carbohydrate binding family 9 domain-containing protein</fullName>
    </submittedName>
</protein>